<feature type="transmembrane region" description="Helical" evidence="9">
    <location>
        <begin position="150"/>
        <end position="176"/>
    </location>
</feature>
<evidence type="ECO:0000256" key="1">
    <source>
        <dbReference type="ARBA" id="ARBA00004651"/>
    </source>
</evidence>
<dbReference type="AlphaFoldDB" id="A0A7C1NYC8"/>
<reference evidence="11" key="1">
    <citation type="journal article" date="2020" name="mSystems">
        <title>Genome- and Community-Level Interaction Insights into Carbon Utilization and Element Cycling Functions of Hydrothermarchaeota in Hydrothermal Sediment.</title>
        <authorList>
            <person name="Zhou Z."/>
            <person name="Liu Y."/>
            <person name="Xu W."/>
            <person name="Pan J."/>
            <person name="Luo Z.H."/>
            <person name="Li M."/>
        </authorList>
    </citation>
    <scope>NUCLEOTIDE SEQUENCE [LARGE SCALE GENOMIC DNA]</scope>
    <source>
        <strain evidence="11">HyVt-365</strain>
    </source>
</reference>
<evidence type="ECO:0000256" key="5">
    <source>
        <dbReference type="ARBA" id="ARBA00022927"/>
    </source>
</evidence>
<keyword evidence="6 9" id="KW-1133">Transmembrane helix</keyword>
<dbReference type="InterPro" id="IPR022645">
    <property type="entry name" value="SecD/SecF_bac"/>
</dbReference>
<dbReference type="InterPro" id="IPR022813">
    <property type="entry name" value="SecD/SecF_arch_bac"/>
</dbReference>
<dbReference type="Pfam" id="PF07549">
    <property type="entry name" value="Sec_GG"/>
    <property type="match status" value="1"/>
</dbReference>
<proteinExistence type="inferred from homology"/>
<dbReference type="InterPro" id="IPR005665">
    <property type="entry name" value="SecF_bac"/>
</dbReference>
<dbReference type="GO" id="GO:0015450">
    <property type="term" value="F:protein-transporting ATPase activity"/>
    <property type="evidence" value="ECO:0007669"/>
    <property type="project" value="InterPro"/>
</dbReference>
<evidence type="ECO:0000256" key="2">
    <source>
        <dbReference type="ARBA" id="ARBA00022448"/>
    </source>
</evidence>
<evidence type="ECO:0000256" key="9">
    <source>
        <dbReference type="HAMAP-Rule" id="MF_01464"/>
    </source>
</evidence>
<dbReference type="InterPro" id="IPR022646">
    <property type="entry name" value="SecD/SecF_CS"/>
</dbReference>
<evidence type="ECO:0000256" key="7">
    <source>
        <dbReference type="ARBA" id="ARBA00023010"/>
    </source>
</evidence>
<dbReference type="Proteomes" id="UP000885744">
    <property type="component" value="Unassembled WGS sequence"/>
</dbReference>
<keyword evidence="5 9" id="KW-0653">Protein transport</keyword>
<dbReference type="PRINTS" id="PR01755">
    <property type="entry name" value="SECFTRNLCASE"/>
</dbReference>
<keyword evidence="8 9" id="KW-0472">Membrane</keyword>
<comment type="caution">
    <text evidence="11">The sequence shown here is derived from an EMBL/GenBank/DDBJ whole genome shotgun (WGS) entry which is preliminary data.</text>
</comment>
<comment type="similarity">
    <text evidence="9">Belongs to the SecD/SecF family. SecF subfamily.</text>
</comment>
<dbReference type="EMBL" id="DRHH01000030">
    <property type="protein sequence ID" value="HEB13924.1"/>
    <property type="molecule type" value="Genomic_DNA"/>
</dbReference>
<dbReference type="PANTHER" id="PTHR30081:SF8">
    <property type="entry name" value="PROTEIN TRANSLOCASE SUBUNIT SECF"/>
    <property type="match status" value="1"/>
</dbReference>
<sequence>MINFMKYRLIYFLISALVIVPGVISLAFFGFSPSIDFTGGTLWEVQFADSRKPEAGSKIRESFEDAGLDAEVQSSGENQFLIKTSPLDSDSRDLLENRLESSVGEFEEVRFETLGPRLGEELLRKALFAVLVAILVILLYIAYRFKHFAYGAVAILAMLHDSVVLLGVFSLLGHFFDIKVDTLFVTAVLTTLSFSAHDTIVVFDRIREILKKTNLDFESAVNQAVGETLVRSINNSLTIIFMLVALFVLGGETLKWFVFALLVGTVSGTYSSTFTAAPLLIVWFNLSTRGNWRGILRLH</sequence>
<dbReference type="GO" id="GO:0005886">
    <property type="term" value="C:plasma membrane"/>
    <property type="evidence" value="ECO:0007669"/>
    <property type="project" value="UniProtKB-SubCell"/>
</dbReference>
<feature type="transmembrane region" description="Helical" evidence="9">
    <location>
        <begin position="233"/>
        <end position="250"/>
    </location>
</feature>
<feature type="transmembrane region" description="Helical" evidence="9">
    <location>
        <begin position="9"/>
        <end position="31"/>
    </location>
</feature>
<comment type="subunit">
    <text evidence="9">Forms a complex with SecD. Part of the essential Sec protein translocation apparatus which comprises SecA, SecYEG and auxiliary proteins SecDF. Other proteins may also be involved.</text>
</comment>
<accession>A0A7C1NYC8</accession>
<feature type="transmembrane region" description="Helical" evidence="9">
    <location>
        <begin position="182"/>
        <end position="203"/>
    </location>
</feature>
<dbReference type="Gene3D" id="1.20.1640.10">
    <property type="entry name" value="Multidrug efflux transporter AcrB transmembrane domain"/>
    <property type="match status" value="1"/>
</dbReference>
<organism evidence="11">
    <name type="scientific">candidate division WWE3 bacterium</name>
    <dbReference type="NCBI Taxonomy" id="2053526"/>
    <lineage>
        <taxon>Bacteria</taxon>
        <taxon>Katanobacteria</taxon>
    </lineage>
</organism>
<dbReference type="GO" id="GO:0065002">
    <property type="term" value="P:intracellular protein transmembrane transport"/>
    <property type="evidence" value="ECO:0007669"/>
    <property type="project" value="UniProtKB-UniRule"/>
</dbReference>
<dbReference type="GO" id="GO:0043952">
    <property type="term" value="P:protein transport by the Sec complex"/>
    <property type="evidence" value="ECO:0007669"/>
    <property type="project" value="UniProtKB-UniRule"/>
</dbReference>
<protein>
    <recommendedName>
        <fullName evidence="9">Protein-export membrane protein SecF</fullName>
    </recommendedName>
</protein>
<dbReference type="Pfam" id="PF02355">
    <property type="entry name" value="SecD_SecF_C"/>
    <property type="match status" value="1"/>
</dbReference>
<keyword evidence="7 9" id="KW-0811">Translocation</keyword>
<evidence type="ECO:0000256" key="3">
    <source>
        <dbReference type="ARBA" id="ARBA00022475"/>
    </source>
</evidence>
<dbReference type="GO" id="GO:0006605">
    <property type="term" value="P:protein targeting"/>
    <property type="evidence" value="ECO:0007669"/>
    <property type="project" value="UniProtKB-UniRule"/>
</dbReference>
<keyword evidence="2 9" id="KW-0813">Transport</keyword>
<dbReference type="SUPFAM" id="SSF82866">
    <property type="entry name" value="Multidrug efflux transporter AcrB transmembrane domain"/>
    <property type="match status" value="1"/>
</dbReference>
<evidence type="ECO:0000256" key="6">
    <source>
        <dbReference type="ARBA" id="ARBA00022989"/>
    </source>
</evidence>
<dbReference type="InterPro" id="IPR048634">
    <property type="entry name" value="SecD_SecF_C"/>
</dbReference>
<evidence type="ECO:0000259" key="10">
    <source>
        <dbReference type="Pfam" id="PF02355"/>
    </source>
</evidence>
<name>A0A7C1NYC8_UNCKA</name>
<dbReference type="PANTHER" id="PTHR30081">
    <property type="entry name" value="PROTEIN-EXPORT MEMBRANE PROTEIN SEC"/>
    <property type="match status" value="1"/>
</dbReference>
<comment type="function">
    <text evidence="9">Part of the Sec protein translocase complex. Interacts with the SecYEG preprotein conducting channel. SecDF uses the proton motive force (PMF) to complete protein translocation after the ATP-dependent function of SecA.</text>
</comment>
<feature type="transmembrane region" description="Helical" evidence="9">
    <location>
        <begin position="126"/>
        <end position="143"/>
    </location>
</feature>
<evidence type="ECO:0000313" key="11">
    <source>
        <dbReference type="EMBL" id="HEB13924.1"/>
    </source>
</evidence>
<feature type="domain" description="Protein export membrane protein SecD/SecF C-terminal" evidence="10">
    <location>
        <begin position="98"/>
        <end position="283"/>
    </location>
</feature>
<feature type="transmembrane region" description="Helical" evidence="9">
    <location>
        <begin position="256"/>
        <end position="284"/>
    </location>
</feature>
<dbReference type="NCBIfam" id="TIGR00966">
    <property type="entry name" value="transloc_SecF"/>
    <property type="match status" value="1"/>
</dbReference>
<evidence type="ECO:0000256" key="8">
    <source>
        <dbReference type="ARBA" id="ARBA00023136"/>
    </source>
</evidence>
<keyword evidence="4 9" id="KW-0812">Transmembrane</keyword>
<keyword evidence="3 9" id="KW-1003">Cell membrane</keyword>
<gene>
    <name evidence="9 11" type="primary">secF</name>
    <name evidence="11" type="ORF">ENI09_00730</name>
</gene>
<comment type="subcellular location">
    <subcellularLocation>
        <location evidence="1 9">Cell membrane</location>
        <topology evidence="1 9">Multi-pass membrane protein</topology>
    </subcellularLocation>
</comment>
<evidence type="ECO:0000256" key="4">
    <source>
        <dbReference type="ARBA" id="ARBA00022692"/>
    </source>
</evidence>
<dbReference type="HAMAP" id="MF_01464_B">
    <property type="entry name" value="SecF_B"/>
    <property type="match status" value="1"/>
</dbReference>